<organism evidence="2 3">
    <name type="scientific">Varroa destructor</name>
    <name type="common">Honeybee mite</name>
    <dbReference type="NCBI Taxonomy" id="109461"/>
    <lineage>
        <taxon>Eukaryota</taxon>
        <taxon>Metazoa</taxon>
        <taxon>Ecdysozoa</taxon>
        <taxon>Arthropoda</taxon>
        <taxon>Chelicerata</taxon>
        <taxon>Arachnida</taxon>
        <taxon>Acari</taxon>
        <taxon>Parasitiformes</taxon>
        <taxon>Mesostigmata</taxon>
        <taxon>Gamasina</taxon>
        <taxon>Dermanyssoidea</taxon>
        <taxon>Varroidae</taxon>
        <taxon>Varroa</taxon>
    </lineage>
</organism>
<dbReference type="EnsemblMetazoa" id="XM_022797635">
    <property type="protein sequence ID" value="XP_022653370"/>
    <property type="gene ID" value="LOC111247080"/>
</dbReference>
<protein>
    <submittedName>
        <fullName evidence="2">Uncharacterized protein</fullName>
    </submittedName>
</protein>
<accession>A0A7M7JL53</accession>
<evidence type="ECO:0000256" key="1">
    <source>
        <dbReference type="SAM" id="Coils"/>
    </source>
</evidence>
<evidence type="ECO:0000313" key="3">
    <source>
        <dbReference type="Proteomes" id="UP000594260"/>
    </source>
</evidence>
<keyword evidence="3" id="KW-1185">Reference proteome</keyword>
<dbReference type="RefSeq" id="XP_022653370.1">
    <property type="nucleotide sequence ID" value="XM_022797635.1"/>
</dbReference>
<dbReference type="Proteomes" id="UP000594260">
    <property type="component" value="Unplaced"/>
</dbReference>
<dbReference type="AlphaFoldDB" id="A0A7M7JL53"/>
<dbReference type="InParanoid" id="A0A7M7JL53"/>
<dbReference type="EnsemblMetazoa" id="XM_022797634">
    <property type="protein sequence ID" value="XP_022653369"/>
    <property type="gene ID" value="LOC111247080"/>
</dbReference>
<evidence type="ECO:0000313" key="2">
    <source>
        <dbReference type="EnsemblMetazoa" id="XP_022653370"/>
    </source>
</evidence>
<dbReference type="RefSeq" id="XP_022653369.1">
    <property type="nucleotide sequence ID" value="XM_022797634.1"/>
</dbReference>
<dbReference type="GeneID" id="111247080"/>
<keyword evidence="1" id="KW-0175">Coiled coil</keyword>
<reference evidence="2" key="1">
    <citation type="submission" date="2021-01" db="UniProtKB">
        <authorList>
            <consortium name="EnsemblMetazoa"/>
        </authorList>
    </citation>
    <scope>IDENTIFICATION</scope>
</reference>
<feature type="coiled-coil region" evidence="1">
    <location>
        <begin position="485"/>
        <end position="603"/>
    </location>
</feature>
<sequence length="624" mass="69354">MLAAMSVVSEGSVHDGSNSLQAVASRSLLEMKGSFRTATHTKESVANGLFLNLLYHRPSTDSDVDHRRGKKQLIIEALTHLVLDVCYVKLSQTAQDTLIALYDSTDDLTLLALANLATAGGIQLPKILEQSVVELMETVDTGATTDELQLLSASIVMGRAIDSATRELTTLLTHACSLLVKDNVNKETPLHLPALLCLRSYLHNARVLGDVLPPEILTGSGLVEKFHQKIIKHRPAFLSREVVSFMKVVSSLPYANIIRQLFKDASRDDATFRSILQMTAVKFPADTLEIYGKVFSISPKEAIPLHLLTSIVDTLIESRGNEIITEIIRFCFSCLETSALLVEFFGCYKNEETETEQFQKYVPLIEVYRSLKEAHKPAIIWPAAALRFIRHPLVEEALADGSLHHYIEYALQGDSAEDKIVALLLLCPQQQSLRLPVNSKIISAEPPVPEGASCANCIMAEAKFNASEAARDAATRSLTSALIRLRDQEEAVSKMRAQVAKEALESSRRIAEAKVLQTQICVTEKRVTELRNELEQCEGRLTAAVSETAELKTRNEETMTALKQTRRDVEKLRSEGDKKRTECQNLQRELVTTREQLTIAKKKIDDLEVFKEKLNCLMGSFPSK</sequence>
<proteinExistence type="predicted"/>
<name>A0A7M7JL53_VARDE</name>
<dbReference type="OrthoDB" id="10471978at2759"/>
<dbReference type="KEGG" id="vde:111247080"/>